<evidence type="ECO:0000313" key="2">
    <source>
        <dbReference type="Proteomes" id="UP001218218"/>
    </source>
</evidence>
<comment type="caution">
    <text evidence="1">The sequence shown here is derived from an EMBL/GenBank/DDBJ whole genome shotgun (WGS) entry which is preliminary data.</text>
</comment>
<dbReference type="Proteomes" id="UP001218218">
    <property type="component" value="Unassembled WGS sequence"/>
</dbReference>
<name>A0AAD7EWZ5_9AGAR</name>
<dbReference type="AlphaFoldDB" id="A0AAD7EWZ5"/>
<accession>A0AAD7EWZ5</accession>
<evidence type="ECO:0000313" key="1">
    <source>
        <dbReference type="EMBL" id="KAJ7354493.1"/>
    </source>
</evidence>
<dbReference type="EMBL" id="JARIHO010000010">
    <property type="protein sequence ID" value="KAJ7354493.1"/>
    <property type="molecule type" value="Genomic_DNA"/>
</dbReference>
<keyword evidence="2" id="KW-1185">Reference proteome</keyword>
<proteinExistence type="predicted"/>
<organism evidence="1 2">
    <name type="scientific">Mycena albidolilacea</name>
    <dbReference type="NCBI Taxonomy" id="1033008"/>
    <lineage>
        <taxon>Eukaryota</taxon>
        <taxon>Fungi</taxon>
        <taxon>Dikarya</taxon>
        <taxon>Basidiomycota</taxon>
        <taxon>Agaricomycotina</taxon>
        <taxon>Agaricomycetes</taxon>
        <taxon>Agaricomycetidae</taxon>
        <taxon>Agaricales</taxon>
        <taxon>Marasmiineae</taxon>
        <taxon>Mycenaceae</taxon>
        <taxon>Mycena</taxon>
    </lineage>
</organism>
<sequence>MHRGLLIPEVVELICGVADFPTLSSLARTCQTFQPPALAVLWETQFGLMQLLKCMPSDLWKVVPAQDGKASVNIQRPIVPADLTRMLFYAEYVRTFIQEDRQSTKLEPYAALSIPSAGSKLWSIILDLWGSQVVRSTLFPYLTAFHPNLTRVAIEFGIMDAPVVEEAAYSALRSLNRLERVKINCLDGPTLLHLMLSTTCGCVCNITTTGLPNLNCLHIHYFPDLHLDFRPPVFTALHQFIAYCESMKLITNFFNALESDALNKIELTIKSTAVAKEWPWVSYNHEIPDVLELMLPADSFHPLLSCVNLTEVHIVIGHAGLMPLAQHCSHLETLALVLDATSINPYAKEKPRAGVCNLTLLKLDVVELPVDSPAAVASFLSAIFLNLWKVSSCKDGEWNILMPDGEENMVEWASVGALVRVILSARAQEHYFPGTMLVDGE</sequence>
<gene>
    <name evidence="1" type="ORF">DFH08DRAFT_855000</name>
</gene>
<protein>
    <recommendedName>
        <fullName evidence="3">F-box domain-containing protein</fullName>
    </recommendedName>
</protein>
<evidence type="ECO:0008006" key="3">
    <source>
        <dbReference type="Google" id="ProtNLM"/>
    </source>
</evidence>
<reference evidence="1" key="1">
    <citation type="submission" date="2023-03" db="EMBL/GenBank/DDBJ databases">
        <title>Massive genome expansion in bonnet fungi (Mycena s.s.) driven by repeated elements and novel gene families across ecological guilds.</title>
        <authorList>
            <consortium name="Lawrence Berkeley National Laboratory"/>
            <person name="Harder C.B."/>
            <person name="Miyauchi S."/>
            <person name="Viragh M."/>
            <person name="Kuo A."/>
            <person name="Thoen E."/>
            <person name="Andreopoulos B."/>
            <person name="Lu D."/>
            <person name="Skrede I."/>
            <person name="Drula E."/>
            <person name="Henrissat B."/>
            <person name="Morin E."/>
            <person name="Kohler A."/>
            <person name="Barry K."/>
            <person name="LaButti K."/>
            <person name="Morin E."/>
            <person name="Salamov A."/>
            <person name="Lipzen A."/>
            <person name="Mereny Z."/>
            <person name="Hegedus B."/>
            <person name="Baldrian P."/>
            <person name="Stursova M."/>
            <person name="Weitz H."/>
            <person name="Taylor A."/>
            <person name="Grigoriev I.V."/>
            <person name="Nagy L.G."/>
            <person name="Martin F."/>
            <person name="Kauserud H."/>
        </authorList>
    </citation>
    <scope>NUCLEOTIDE SEQUENCE</scope>
    <source>
        <strain evidence="1">CBHHK002</strain>
    </source>
</reference>